<dbReference type="OrthoDB" id="529208at2"/>
<keyword evidence="1" id="KW-0808">Transferase</keyword>
<reference evidence="1 2" key="1">
    <citation type="submission" date="2018-12" db="EMBL/GenBank/DDBJ databases">
        <title>Rubrispira sanarue gen. nov., sp., nov., a member of the order Silvanigrellales, isolated from a brackish lake in Hamamatsu Japan.</title>
        <authorList>
            <person name="Maejima Y."/>
            <person name="Iino T."/>
            <person name="Muraguchi Y."/>
            <person name="Fukuda K."/>
            <person name="Nojiri H."/>
            <person name="Ohkuma M."/>
            <person name="Moriuchi R."/>
            <person name="Dohra H."/>
            <person name="Kimbara K."/>
            <person name="Shintani M."/>
        </authorList>
    </citation>
    <scope>NUCLEOTIDE SEQUENCE [LARGE SCALE GENOMIC DNA]</scope>
    <source>
        <strain evidence="1 2">RF1110005</strain>
    </source>
</reference>
<dbReference type="Gene3D" id="3.40.50.150">
    <property type="entry name" value="Vaccinia Virus protein VP39"/>
    <property type="match status" value="1"/>
</dbReference>
<evidence type="ECO:0000313" key="2">
    <source>
        <dbReference type="Proteomes" id="UP000291236"/>
    </source>
</evidence>
<dbReference type="SUPFAM" id="SSF53335">
    <property type="entry name" value="S-adenosyl-L-methionine-dependent methyltransferases"/>
    <property type="match status" value="1"/>
</dbReference>
<dbReference type="PANTHER" id="PTHR43167">
    <property type="entry name" value="PUTATIVE (AFU_ORTHOLOGUE AFUA_6G01830)-RELATED"/>
    <property type="match status" value="1"/>
</dbReference>
<protein>
    <submittedName>
        <fullName evidence="1">Methyltransferase domain-containing protein</fullName>
    </submittedName>
</protein>
<dbReference type="RefSeq" id="WP_130611799.1">
    <property type="nucleotide sequence ID" value="NZ_AP019368.1"/>
</dbReference>
<dbReference type="Proteomes" id="UP000291236">
    <property type="component" value="Chromosome"/>
</dbReference>
<accession>A0A4P2VMT3</accession>
<dbReference type="GO" id="GO:0032259">
    <property type="term" value="P:methylation"/>
    <property type="evidence" value="ECO:0007669"/>
    <property type="project" value="UniProtKB-KW"/>
</dbReference>
<evidence type="ECO:0000313" key="1">
    <source>
        <dbReference type="EMBL" id="BBH54301.1"/>
    </source>
</evidence>
<dbReference type="GO" id="GO:0008168">
    <property type="term" value="F:methyltransferase activity"/>
    <property type="evidence" value="ECO:0007669"/>
    <property type="project" value="UniProtKB-KW"/>
</dbReference>
<sequence length="196" mass="22048">MDIKLENFNKSNAQEIISFIKRKSKEIGFDRSSHPQTGALLRLLSASKPRGRFLELGTGTGYGAAWLLEGMDDQSKLLSVDCDDKVLSIAREAFIGDKRVELIHENGFVFLKKQEPKSFDIIFADAFPGKYDLINESLNLLKPGGFYIIDDMLPQPFWTEEHTKNLEDVYESLKDLSGVHSVGMSWSSGLVLFVVK</sequence>
<organism evidence="1 2">
    <name type="scientific">Fluviispira sanaruensis</name>
    <dbReference type="NCBI Taxonomy" id="2493639"/>
    <lineage>
        <taxon>Bacteria</taxon>
        <taxon>Pseudomonadati</taxon>
        <taxon>Bdellovibrionota</taxon>
        <taxon>Oligoflexia</taxon>
        <taxon>Silvanigrellales</taxon>
        <taxon>Silvanigrellaceae</taxon>
        <taxon>Fluviispira</taxon>
    </lineage>
</organism>
<name>A0A4P2VMT3_FLUSA</name>
<keyword evidence="2" id="KW-1185">Reference proteome</keyword>
<dbReference type="PANTHER" id="PTHR43167:SF1">
    <property type="entry name" value="PUTATIVE (AFU_ORTHOLOGUE AFUA_6G01830)-RELATED"/>
    <property type="match status" value="1"/>
</dbReference>
<gene>
    <name evidence="1" type="ORF">JCM31447_27650</name>
</gene>
<proteinExistence type="predicted"/>
<dbReference type="Pfam" id="PF13578">
    <property type="entry name" value="Methyltransf_24"/>
    <property type="match status" value="1"/>
</dbReference>
<keyword evidence="1" id="KW-0489">Methyltransferase</keyword>
<dbReference type="KEGG" id="sbf:JCM31447_27650"/>
<dbReference type="AlphaFoldDB" id="A0A4P2VMT3"/>
<dbReference type="CDD" id="cd02440">
    <property type="entry name" value="AdoMet_MTases"/>
    <property type="match status" value="1"/>
</dbReference>
<dbReference type="InterPro" id="IPR029063">
    <property type="entry name" value="SAM-dependent_MTases_sf"/>
</dbReference>
<dbReference type="EMBL" id="AP019368">
    <property type="protein sequence ID" value="BBH54301.1"/>
    <property type="molecule type" value="Genomic_DNA"/>
</dbReference>